<protein>
    <submittedName>
        <fullName evidence="2">Uncharacterized protein</fullName>
    </submittedName>
</protein>
<accession>A0A319CSG7</accession>
<organism evidence="2 3">
    <name type="scientific">Aspergillus ellipticus CBS 707.79</name>
    <dbReference type="NCBI Taxonomy" id="1448320"/>
    <lineage>
        <taxon>Eukaryota</taxon>
        <taxon>Fungi</taxon>
        <taxon>Dikarya</taxon>
        <taxon>Ascomycota</taxon>
        <taxon>Pezizomycotina</taxon>
        <taxon>Eurotiomycetes</taxon>
        <taxon>Eurotiomycetidae</taxon>
        <taxon>Eurotiales</taxon>
        <taxon>Aspergillaceae</taxon>
        <taxon>Aspergillus</taxon>
        <taxon>Aspergillus subgen. Circumdati</taxon>
    </lineage>
</organism>
<proteinExistence type="predicted"/>
<dbReference type="AlphaFoldDB" id="A0A319CSG7"/>
<name>A0A319CSG7_9EURO</name>
<feature type="region of interest" description="Disordered" evidence="1">
    <location>
        <begin position="54"/>
        <end position="104"/>
    </location>
</feature>
<reference evidence="2 3" key="1">
    <citation type="submission" date="2018-02" db="EMBL/GenBank/DDBJ databases">
        <title>The genomes of Aspergillus section Nigri reveals drivers in fungal speciation.</title>
        <authorList>
            <consortium name="DOE Joint Genome Institute"/>
            <person name="Vesth T.C."/>
            <person name="Nybo J."/>
            <person name="Theobald S."/>
            <person name="Brandl J."/>
            <person name="Frisvad J.C."/>
            <person name="Nielsen K.F."/>
            <person name="Lyhne E.K."/>
            <person name="Kogle M.E."/>
            <person name="Kuo A."/>
            <person name="Riley R."/>
            <person name="Clum A."/>
            <person name="Nolan M."/>
            <person name="Lipzen A."/>
            <person name="Salamov A."/>
            <person name="Henrissat B."/>
            <person name="Wiebenga A."/>
            <person name="De vries R.P."/>
            <person name="Grigoriev I.V."/>
            <person name="Mortensen U.H."/>
            <person name="Andersen M.R."/>
            <person name="Baker S.E."/>
        </authorList>
    </citation>
    <scope>NUCLEOTIDE SEQUENCE [LARGE SCALE GENOMIC DNA]</scope>
    <source>
        <strain evidence="2 3">CBS 707.79</strain>
    </source>
</reference>
<sequence>MCESCSLAGIYLVPTGFCSHLVQWLLAHPAADVSKGLSEIHRCKLAVGRGQSSFRDPFYRGPPSFRTRPIGSTRESNRPQRHTHSRPYGGVMTRRSRQGGEGGG</sequence>
<evidence type="ECO:0000256" key="1">
    <source>
        <dbReference type="SAM" id="MobiDB-lite"/>
    </source>
</evidence>
<gene>
    <name evidence="2" type="ORF">BO71DRAFT_144236</name>
</gene>
<dbReference type="Proteomes" id="UP000247810">
    <property type="component" value="Unassembled WGS sequence"/>
</dbReference>
<evidence type="ECO:0000313" key="3">
    <source>
        <dbReference type="Proteomes" id="UP000247810"/>
    </source>
</evidence>
<keyword evidence="3" id="KW-1185">Reference proteome</keyword>
<evidence type="ECO:0000313" key="2">
    <source>
        <dbReference type="EMBL" id="PYH88265.1"/>
    </source>
</evidence>
<dbReference type="EMBL" id="KZ826111">
    <property type="protein sequence ID" value="PYH88265.1"/>
    <property type="molecule type" value="Genomic_DNA"/>
</dbReference>
<dbReference type="VEuPathDB" id="FungiDB:BO71DRAFT_144236"/>